<dbReference type="AlphaFoldDB" id="A0A1X6PAZ4"/>
<feature type="region of interest" description="Disordered" evidence="1">
    <location>
        <begin position="1"/>
        <end position="140"/>
    </location>
</feature>
<organism evidence="2 3">
    <name type="scientific">Porphyra umbilicalis</name>
    <name type="common">Purple laver</name>
    <name type="synonym">Red alga</name>
    <dbReference type="NCBI Taxonomy" id="2786"/>
    <lineage>
        <taxon>Eukaryota</taxon>
        <taxon>Rhodophyta</taxon>
        <taxon>Bangiophyceae</taxon>
        <taxon>Bangiales</taxon>
        <taxon>Bangiaceae</taxon>
        <taxon>Porphyra</taxon>
    </lineage>
</organism>
<protein>
    <submittedName>
        <fullName evidence="2">Uncharacterized protein</fullName>
    </submittedName>
</protein>
<evidence type="ECO:0000256" key="1">
    <source>
        <dbReference type="SAM" id="MobiDB-lite"/>
    </source>
</evidence>
<sequence>MLSERSSRPRPAINSSRALTVALPCSPPHPMTSTRSSTSDPPPTAVDSRATSRSDAPADVAHATAGLPAADPPPVRQGCTRPSIPPRRQREPGPGRRGRRAPGAPHQPHRRPQSCGQASRTRQPAWLRGGACGSCSHLPP</sequence>
<dbReference type="Proteomes" id="UP000218209">
    <property type="component" value="Unassembled WGS sequence"/>
</dbReference>
<accession>A0A1X6PAZ4</accession>
<keyword evidence="3" id="KW-1185">Reference proteome</keyword>
<name>A0A1X6PAZ4_PORUM</name>
<dbReference type="EMBL" id="KV918824">
    <property type="protein sequence ID" value="OSX77915.1"/>
    <property type="molecule type" value="Genomic_DNA"/>
</dbReference>
<reference evidence="2 3" key="1">
    <citation type="submission" date="2017-03" db="EMBL/GenBank/DDBJ databases">
        <title>WGS assembly of Porphyra umbilicalis.</title>
        <authorList>
            <person name="Brawley S.H."/>
            <person name="Blouin N.A."/>
            <person name="Ficko-Blean E."/>
            <person name="Wheeler G.L."/>
            <person name="Lohr M."/>
            <person name="Goodson H.V."/>
            <person name="Jenkins J.W."/>
            <person name="Blaby-Haas C.E."/>
            <person name="Helliwell K.E."/>
            <person name="Chan C."/>
            <person name="Marriage T."/>
            <person name="Bhattacharya D."/>
            <person name="Klein A.S."/>
            <person name="Badis Y."/>
            <person name="Brodie J."/>
            <person name="Cao Y."/>
            <person name="Collen J."/>
            <person name="Dittami S.M."/>
            <person name="Gachon C.M."/>
            <person name="Green B.R."/>
            <person name="Karpowicz S."/>
            <person name="Kim J.W."/>
            <person name="Kudahl U."/>
            <person name="Lin S."/>
            <person name="Michel G."/>
            <person name="Mittag M."/>
            <person name="Olson B.J."/>
            <person name="Pangilinan J."/>
            <person name="Peng Y."/>
            <person name="Qiu H."/>
            <person name="Shu S."/>
            <person name="Singer J.T."/>
            <person name="Smith A.G."/>
            <person name="Sprecher B.N."/>
            <person name="Wagner V."/>
            <person name="Wang W."/>
            <person name="Wang Z.-Y."/>
            <person name="Yan J."/>
            <person name="Yarish C."/>
            <person name="Zoeuner-Riek S."/>
            <person name="Zhuang Y."/>
            <person name="Zou Y."/>
            <person name="Lindquist E.A."/>
            <person name="Grimwood J."/>
            <person name="Barry K."/>
            <person name="Rokhsar D.S."/>
            <person name="Schmutz J."/>
            <person name="Stiller J.W."/>
            <person name="Grossman A.R."/>
            <person name="Prochnik S.E."/>
        </authorList>
    </citation>
    <scope>NUCLEOTIDE SEQUENCE [LARGE SCALE GENOMIC DNA]</scope>
    <source>
        <strain evidence="2">4086291</strain>
    </source>
</reference>
<proteinExistence type="predicted"/>
<evidence type="ECO:0000313" key="3">
    <source>
        <dbReference type="Proteomes" id="UP000218209"/>
    </source>
</evidence>
<gene>
    <name evidence="2" type="ORF">BU14_0127s0013</name>
</gene>
<evidence type="ECO:0000313" key="2">
    <source>
        <dbReference type="EMBL" id="OSX77915.1"/>
    </source>
</evidence>